<dbReference type="EMBL" id="RBLC01000002">
    <property type="protein sequence ID" value="RKS23257.1"/>
    <property type="molecule type" value="Genomic_DNA"/>
</dbReference>
<dbReference type="InterPro" id="IPR001130">
    <property type="entry name" value="TatD-like"/>
</dbReference>
<name>A0A495MB90_9FLAO</name>
<dbReference type="GO" id="GO:0016788">
    <property type="term" value="F:hydrolase activity, acting on ester bonds"/>
    <property type="evidence" value="ECO:0007669"/>
    <property type="project" value="InterPro"/>
</dbReference>
<keyword evidence="1" id="KW-0479">Metal-binding</keyword>
<evidence type="ECO:0000256" key="1">
    <source>
        <dbReference type="PIRSR" id="PIRSR005902-1"/>
    </source>
</evidence>
<dbReference type="SUPFAM" id="SSF51556">
    <property type="entry name" value="Metallo-dependent hydrolases"/>
    <property type="match status" value="1"/>
</dbReference>
<dbReference type="PIRSF" id="PIRSF005902">
    <property type="entry name" value="DNase_TatD"/>
    <property type="match status" value="1"/>
</dbReference>
<accession>A0A495MB90</accession>
<dbReference type="OrthoDB" id="664222at2"/>
<dbReference type="Gene3D" id="3.20.20.140">
    <property type="entry name" value="Metal-dependent hydrolases"/>
    <property type="match status" value="1"/>
</dbReference>
<evidence type="ECO:0000313" key="2">
    <source>
        <dbReference type="EMBL" id="RKS23257.1"/>
    </source>
</evidence>
<sequence>MLYNLHTHKFSNHPDCLELVNQYPQEFDETIPFYSIGIHPWYIVEDRIEEDLGIIEEKLQSANCLAVGECGLDKRIEVPFDLQEEVFRKQLLLAERYQKPVVIHCVASFQELIAIKNDLGITVPMIIHGFSKNEQLAKQLLSNGFYLSFGKYLLRNPELESVFKNIPDNQFFLETDTLDETIEEVYAIASRYKSKSTDELQEIIRLNFEKVFKIQL</sequence>
<dbReference type="PANTHER" id="PTHR47176">
    <property type="entry name" value="OSJNBA0020J04.13 PROTEIN"/>
    <property type="match status" value="1"/>
</dbReference>
<evidence type="ECO:0000313" key="3">
    <source>
        <dbReference type="Proteomes" id="UP000277579"/>
    </source>
</evidence>
<feature type="binding site" evidence="1">
    <location>
        <position position="69"/>
    </location>
    <ligand>
        <name>a divalent metal cation</name>
        <dbReference type="ChEBI" id="CHEBI:60240"/>
        <label>1</label>
    </ligand>
</feature>
<comment type="caution">
    <text evidence="2">The sequence shown here is derived from an EMBL/GenBank/DDBJ whole genome shotgun (WGS) entry which is preliminary data.</text>
</comment>
<dbReference type="AlphaFoldDB" id="A0A495MB90"/>
<proteinExistence type="predicted"/>
<protein>
    <submittedName>
        <fullName evidence="2">TatD DNase family protein</fullName>
    </submittedName>
</protein>
<feature type="binding site" evidence="1">
    <location>
        <position position="104"/>
    </location>
    <ligand>
        <name>a divalent metal cation</name>
        <dbReference type="ChEBI" id="CHEBI:60240"/>
        <label>2</label>
    </ligand>
</feature>
<reference evidence="2 3" key="1">
    <citation type="submission" date="2018-10" db="EMBL/GenBank/DDBJ databases">
        <title>Genomic Encyclopedia of Archaeal and Bacterial Type Strains, Phase II (KMG-II): from individual species to whole genera.</title>
        <authorList>
            <person name="Goeker M."/>
        </authorList>
    </citation>
    <scope>NUCLEOTIDE SEQUENCE [LARGE SCALE GENOMIC DNA]</scope>
    <source>
        <strain evidence="2 3">DSM 29537</strain>
    </source>
</reference>
<dbReference type="RefSeq" id="WP_121376471.1">
    <property type="nucleotide sequence ID" value="NZ_RBLC01000002.1"/>
</dbReference>
<dbReference type="Proteomes" id="UP000277579">
    <property type="component" value="Unassembled WGS sequence"/>
</dbReference>
<dbReference type="PANTHER" id="PTHR47176:SF1">
    <property type="entry name" value="OS04G0577500 PROTEIN"/>
    <property type="match status" value="1"/>
</dbReference>
<organism evidence="2 3">
    <name type="scientific">Flavobacterium endophyticum</name>
    <dbReference type="NCBI Taxonomy" id="1540163"/>
    <lineage>
        <taxon>Bacteria</taxon>
        <taxon>Pseudomonadati</taxon>
        <taxon>Bacteroidota</taxon>
        <taxon>Flavobacteriia</taxon>
        <taxon>Flavobacteriales</taxon>
        <taxon>Flavobacteriaceae</taxon>
        <taxon>Flavobacterium</taxon>
    </lineage>
</organism>
<dbReference type="InterPro" id="IPR032466">
    <property type="entry name" value="Metal_Hydrolase"/>
</dbReference>
<keyword evidence="3" id="KW-1185">Reference proteome</keyword>
<gene>
    <name evidence="2" type="ORF">CLV94_2162</name>
</gene>
<feature type="binding site" evidence="1">
    <location>
        <position position="176"/>
    </location>
    <ligand>
        <name>a divalent metal cation</name>
        <dbReference type="ChEBI" id="CHEBI:60240"/>
        <label>1</label>
    </ligand>
</feature>
<feature type="binding site" evidence="1">
    <location>
        <position position="128"/>
    </location>
    <ligand>
        <name>a divalent metal cation</name>
        <dbReference type="ChEBI" id="CHEBI:60240"/>
        <label>2</label>
    </ligand>
</feature>
<dbReference type="GO" id="GO:0046872">
    <property type="term" value="F:metal ion binding"/>
    <property type="evidence" value="ECO:0007669"/>
    <property type="project" value="UniProtKB-KW"/>
</dbReference>
<dbReference type="Pfam" id="PF01026">
    <property type="entry name" value="TatD_DNase"/>
    <property type="match status" value="1"/>
</dbReference>